<evidence type="ECO:0000256" key="14">
    <source>
        <dbReference type="ARBA" id="ARBA00023204"/>
    </source>
</evidence>
<evidence type="ECO:0000259" key="17">
    <source>
        <dbReference type="PROSITE" id="PS51140"/>
    </source>
</evidence>
<feature type="compositionally biased region" description="Basic and acidic residues" evidence="16">
    <location>
        <begin position="207"/>
        <end position="217"/>
    </location>
</feature>
<dbReference type="InterPro" id="IPR003892">
    <property type="entry name" value="CUE"/>
</dbReference>
<keyword evidence="15" id="KW-0539">Nucleus</keyword>
<evidence type="ECO:0000256" key="2">
    <source>
        <dbReference type="ARBA" id="ARBA00004496"/>
    </source>
</evidence>
<dbReference type="OrthoDB" id="5396806at2759"/>
<evidence type="ECO:0000256" key="3">
    <source>
        <dbReference type="ARBA" id="ARBA00004574"/>
    </source>
</evidence>
<feature type="compositionally biased region" description="Polar residues" evidence="16">
    <location>
        <begin position="631"/>
        <end position="643"/>
    </location>
</feature>
<evidence type="ECO:0000256" key="16">
    <source>
        <dbReference type="SAM" id="MobiDB-lite"/>
    </source>
</evidence>
<dbReference type="AlphaFoldDB" id="A0A6A6TZ15"/>
<evidence type="ECO:0000256" key="9">
    <source>
        <dbReference type="ARBA" id="ARBA00022763"/>
    </source>
</evidence>
<dbReference type="Pfam" id="PF02845">
    <property type="entry name" value="CUE"/>
    <property type="match status" value="1"/>
</dbReference>
<feature type="compositionally biased region" description="Polar residues" evidence="16">
    <location>
        <begin position="357"/>
        <end position="367"/>
    </location>
</feature>
<feature type="compositionally biased region" description="Low complexity" evidence="16">
    <location>
        <begin position="802"/>
        <end position="818"/>
    </location>
</feature>
<feature type="compositionally biased region" description="Polar residues" evidence="16">
    <location>
        <begin position="572"/>
        <end position="584"/>
    </location>
</feature>
<evidence type="ECO:0000313" key="18">
    <source>
        <dbReference type="EMBL" id="KAF2663914.1"/>
    </source>
</evidence>
<feature type="compositionally biased region" description="Low complexity" evidence="16">
    <location>
        <begin position="926"/>
        <end position="946"/>
    </location>
</feature>
<feature type="region of interest" description="Disordered" evidence="16">
    <location>
        <begin position="423"/>
        <end position="584"/>
    </location>
</feature>
<feature type="compositionally biased region" description="Polar residues" evidence="16">
    <location>
        <begin position="523"/>
        <end position="551"/>
    </location>
</feature>
<feature type="compositionally biased region" description="Polar residues" evidence="16">
    <location>
        <begin position="670"/>
        <end position="696"/>
    </location>
</feature>
<proteinExistence type="inferred from homology"/>
<accession>A0A6A6TZ15</accession>
<feature type="region of interest" description="Disordered" evidence="16">
    <location>
        <begin position="599"/>
        <end position="650"/>
    </location>
</feature>
<gene>
    <name evidence="18" type="ORF">BT63DRAFT_465523</name>
</gene>
<keyword evidence="13" id="KW-0238">DNA-binding</keyword>
<feature type="compositionally biased region" description="Low complexity" evidence="16">
    <location>
        <begin position="833"/>
        <end position="846"/>
    </location>
</feature>
<feature type="compositionally biased region" description="Basic and acidic residues" evidence="16">
    <location>
        <begin position="111"/>
        <end position="122"/>
    </location>
</feature>
<evidence type="ECO:0000256" key="12">
    <source>
        <dbReference type="ARBA" id="ARBA00022895"/>
    </source>
</evidence>
<reference evidence="18" key="1">
    <citation type="journal article" date="2020" name="Stud. Mycol.">
        <title>101 Dothideomycetes genomes: a test case for predicting lifestyles and emergence of pathogens.</title>
        <authorList>
            <person name="Haridas S."/>
            <person name="Albert R."/>
            <person name="Binder M."/>
            <person name="Bloem J."/>
            <person name="Labutti K."/>
            <person name="Salamov A."/>
            <person name="Andreopoulos B."/>
            <person name="Baker S."/>
            <person name="Barry K."/>
            <person name="Bills G."/>
            <person name="Bluhm B."/>
            <person name="Cannon C."/>
            <person name="Castanera R."/>
            <person name="Culley D."/>
            <person name="Daum C."/>
            <person name="Ezra D."/>
            <person name="Gonzalez J."/>
            <person name="Henrissat B."/>
            <person name="Kuo A."/>
            <person name="Liang C."/>
            <person name="Lipzen A."/>
            <person name="Lutzoni F."/>
            <person name="Magnuson J."/>
            <person name="Mondo S."/>
            <person name="Nolan M."/>
            <person name="Ohm R."/>
            <person name="Pangilinan J."/>
            <person name="Park H.-J."/>
            <person name="Ramirez L."/>
            <person name="Alfaro M."/>
            <person name="Sun H."/>
            <person name="Tritt A."/>
            <person name="Yoshinaga Y."/>
            <person name="Zwiers L.-H."/>
            <person name="Turgeon B."/>
            <person name="Goodwin S."/>
            <person name="Spatafora J."/>
            <person name="Crous P."/>
            <person name="Grigoriev I."/>
        </authorList>
    </citation>
    <scope>NUCLEOTIDE SEQUENCE</scope>
    <source>
        <strain evidence="18">CBS 115976</strain>
    </source>
</reference>
<feature type="region of interest" description="Disordered" evidence="16">
    <location>
        <begin position="93"/>
        <end position="376"/>
    </location>
</feature>
<feature type="compositionally biased region" description="Polar residues" evidence="16">
    <location>
        <begin position="858"/>
        <end position="883"/>
    </location>
</feature>
<keyword evidence="19" id="KW-1185">Reference proteome</keyword>
<comment type="similarity">
    <text evidence="4">Belongs to the DEF1 family.</text>
</comment>
<dbReference type="GO" id="GO:0003677">
    <property type="term" value="F:DNA binding"/>
    <property type="evidence" value="ECO:0007669"/>
    <property type="project" value="UniProtKB-KW"/>
</dbReference>
<dbReference type="InterPro" id="IPR051833">
    <property type="entry name" value="TC-DDR_regulator"/>
</dbReference>
<evidence type="ECO:0000256" key="15">
    <source>
        <dbReference type="ARBA" id="ARBA00023242"/>
    </source>
</evidence>
<feature type="domain" description="CUE" evidence="17">
    <location>
        <begin position="56"/>
        <end position="99"/>
    </location>
</feature>
<dbReference type="CDD" id="cd14368">
    <property type="entry name" value="CUE_DEF1_like"/>
    <property type="match status" value="1"/>
</dbReference>
<dbReference type="GO" id="GO:0043130">
    <property type="term" value="F:ubiquitin binding"/>
    <property type="evidence" value="ECO:0007669"/>
    <property type="project" value="InterPro"/>
</dbReference>
<protein>
    <recommendedName>
        <fullName evidence="5">RNA polymerase II degradation factor 1</fullName>
    </recommendedName>
</protein>
<feature type="compositionally biased region" description="Gly residues" evidence="16">
    <location>
        <begin position="754"/>
        <end position="768"/>
    </location>
</feature>
<name>A0A6A6TZ15_9PEZI</name>
<evidence type="ECO:0000256" key="5">
    <source>
        <dbReference type="ARBA" id="ARBA00020536"/>
    </source>
</evidence>
<evidence type="ECO:0000256" key="13">
    <source>
        <dbReference type="ARBA" id="ARBA00023125"/>
    </source>
</evidence>
<feature type="compositionally biased region" description="Low complexity" evidence="16">
    <location>
        <begin position="552"/>
        <end position="571"/>
    </location>
</feature>
<keyword evidence="10" id="KW-0833">Ubl conjugation pathway</keyword>
<feature type="compositionally biased region" description="Polar residues" evidence="16">
    <location>
        <begin position="772"/>
        <end position="781"/>
    </location>
</feature>
<dbReference type="PANTHER" id="PTHR16308:SF13">
    <property type="entry name" value="PROTEIN LINGERER"/>
    <property type="match status" value="1"/>
</dbReference>
<dbReference type="InterPro" id="IPR041803">
    <property type="entry name" value="DEF1_CUE"/>
</dbReference>
<evidence type="ECO:0000256" key="6">
    <source>
        <dbReference type="ARBA" id="ARBA00022454"/>
    </source>
</evidence>
<keyword evidence="9" id="KW-0227">DNA damage</keyword>
<dbReference type="EMBL" id="MU004244">
    <property type="protein sequence ID" value="KAF2663914.1"/>
    <property type="molecule type" value="Genomic_DNA"/>
</dbReference>
<evidence type="ECO:0000256" key="11">
    <source>
        <dbReference type="ARBA" id="ARBA00022843"/>
    </source>
</evidence>
<evidence type="ECO:0000313" key="19">
    <source>
        <dbReference type="Proteomes" id="UP000799302"/>
    </source>
</evidence>
<feature type="compositionally biased region" description="Basic and acidic residues" evidence="16">
    <location>
        <begin position="302"/>
        <end position="315"/>
    </location>
</feature>
<keyword evidence="11" id="KW-0832">Ubl conjugation</keyword>
<keyword evidence="12" id="KW-0779">Telomere</keyword>
<feature type="compositionally biased region" description="Low complexity" evidence="16">
    <location>
        <begin position="502"/>
        <end position="515"/>
    </location>
</feature>
<feature type="compositionally biased region" description="Low complexity" evidence="16">
    <location>
        <begin position="152"/>
        <end position="187"/>
    </location>
</feature>
<sequence>MSETASRPAPARGRGTTRGRGGFRGSNRPRAAHTNGDAKDTFDESDQGELGDMKKKYRSQLQSLKDIFPDWADVDLLFALEETDGDLDRTIDHISEGNVSQFSDVKKKTKQDRSRSKVKDSAADQISRPVRGRGNGDSIRGGRGRPDRGRGAPRVARGAQHAANGTRGADTTTAAAPSDAWPDSSNAWDSTPATKESAGEWDAPAETESKPAPEPKPKAAPAAASAEPAKKTWASMFKPEAKPAPIPKKPAAVSEPVPTQDAGAVPSSDISSGYVEVTHSDVDTEPTPKTTDGLTSPGAPDTTEHPTIEVDDSHLDLPPSKDQLTEDNVEHLPDSSAAPPVGTAASTVDSSRGPDSATPSVLAQHAQQAPIGRPAMGGYATTALKATSSQSRSASFQRRLLEQQEAVVMPGNHAVDRAAVQFGSLGLNGDVNSLDVDEDREEAETRAQPDQHSPVAQPKIALPPAPRQDAPAQESSATKGPPPGLPPVAQQSMNQQSNSPLASQSIGQQSQASQGYNHFGRFGQSNDTANQKSYDPFGQQQPSQQTAFDSYSAQTQAPGQQQQPTASQLGAFSSSTNDYPNYYTSDQQRAYQYYGGYGQQNAASQQEAGAAQQRTGSAFGAAADSAFPSSQSQQVRFDSSSRGWPNMAGHMVNKNSATAFEDVLIKQNPDSLQQQPSRFSENQQSGHNTPNQTATAAGQHASGHSQQPMHQQSHNQQGAYPYNAPYYNQPYYAAYMNQQYQGYNQQGFGGPFGKGGMYGGHPQHGGYGMPQSTFDQHSSSPAMAGSFGREAGLGAGLGSEYTRSGSTQPSQTQSGSFGNTPDAFGRSPGSFPGQTQQYGQQGVGQQPSEDSLKPFGEKSNSGPASGSIGQPGRPTSATNNSAQGGHGGLPPPQSQQGFGGYPSQFSGQVQGGQASQYGSLGGLGGHQQQQQGAAQQSHQQGSQYAGYGAGFGNSYQQQNYGARGGWGGNYGH</sequence>
<feature type="region of interest" description="Disordered" evidence="16">
    <location>
        <begin position="754"/>
        <end position="972"/>
    </location>
</feature>
<evidence type="ECO:0000256" key="1">
    <source>
        <dbReference type="ARBA" id="ARBA00004123"/>
    </source>
</evidence>
<feature type="compositionally biased region" description="Gly residues" evidence="16">
    <location>
        <begin position="962"/>
        <end position="972"/>
    </location>
</feature>
<dbReference type="GO" id="GO:0005737">
    <property type="term" value="C:cytoplasm"/>
    <property type="evidence" value="ECO:0007669"/>
    <property type="project" value="UniProtKB-SubCell"/>
</dbReference>
<feature type="region of interest" description="Disordered" evidence="16">
    <location>
        <begin position="670"/>
        <end position="722"/>
    </location>
</feature>
<organism evidence="18 19">
    <name type="scientific">Microthyrium microscopicum</name>
    <dbReference type="NCBI Taxonomy" id="703497"/>
    <lineage>
        <taxon>Eukaryota</taxon>
        <taxon>Fungi</taxon>
        <taxon>Dikarya</taxon>
        <taxon>Ascomycota</taxon>
        <taxon>Pezizomycotina</taxon>
        <taxon>Dothideomycetes</taxon>
        <taxon>Dothideomycetes incertae sedis</taxon>
        <taxon>Microthyriales</taxon>
        <taxon>Microthyriaceae</taxon>
        <taxon>Microthyrium</taxon>
    </lineage>
</organism>
<dbReference type="GO" id="GO:0005634">
    <property type="term" value="C:nucleus"/>
    <property type="evidence" value="ECO:0007669"/>
    <property type="project" value="UniProtKB-SubCell"/>
</dbReference>
<dbReference type="PANTHER" id="PTHR16308">
    <property type="entry name" value="UBIQUITIN ASSOCIATED PROTEIN 2-LIKE/LINGERER"/>
    <property type="match status" value="1"/>
</dbReference>
<dbReference type="GO" id="GO:0006281">
    <property type="term" value="P:DNA repair"/>
    <property type="evidence" value="ECO:0007669"/>
    <property type="project" value="UniProtKB-KW"/>
</dbReference>
<keyword evidence="6" id="KW-0158">Chromosome</keyword>
<dbReference type="PROSITE" id="PS51140">
    <property type="entry name" value="CUE"/>
    <property type="match status" value="1"/>
</dbReference>
<evidence type="ECO:0000256" key="10">
    <source>
        <dbReference type="ARBA" id="ARBA00022786"/>
    </source>
</evidence>
<feature type="region of interest" description="Disordered" evidence="16">
    <location>
        <begin position="1"/>
        <end position="54"/>
    </location>
</feature>
<keyword evidence="8" id="KW-0597">Phosphoprotein</keyword>
<evidence type="ECO:0000256" key="7">
    <source>
        <dbReference type="ARBA" id="ARBA00022490"/>
    </source>
</evidence>
<feature type="compositionally biased region" description="Low complexity" evidence="16">
    <location>
        <begin position="702"/>
        <end position="722"/>
    </location>
</feature>
<feature type="compositionally biased region" description="Polar residues" evidence="16">
    <location>
        <begin position="489"/>
        <end position="501"/>
    </location>
</feature>
<evidence type="ECO:0000256" key="4">
    <source>
        <dbReference type="ARBA" id="ARBA00005491"/>
    </source>
</evidence>
<comment type="subcellular location">
    <subcellularLocation>
        <location evidence="3">Chromosome</location>
        <location evidence="3">Telomere</location>
    </subcellularLocation>
    <subcellularLocation>
        <location evidence="2">Cytoplasm</location>
    </subcellularLocation>
    <subcellularLocation>
        <location evidence="1">Nucleus</location>
    </subcellularLocation>
</comment>
<dbReference type="Proteomes" id="UP000799302">
    <property type="component" value="Unassembled WGS sequence"/>
</dbReference>
<keyword evidence="7" id="KW-0963">Cytoplasm</keyword>
<evidence type="ECO:0000256" key="8">
    <source>
        <dbReference type="ARBA" id="ARBA00022553"/>
    </source>
</evidence>
<dbReference type="GO" id="GO:0000781">
    <property type="term" value="C:chromosome, telomeric region"/>
    <property type="evidence" value="ECO:0007669"/>
    <property type="project" value="UniProtKB-SubCell"/>
</dbReference>
<feature type="compositionally biased region" description="Low complexity" evidence="16">
    <location>
        <begin position="599"/>
        <end position="630"/>
    </location>
</feature>
<keyword evidence="14" id="KW-0234">DNA repair</keyword>